<dbReference type="AlphaFoldDB" id="A0A1C3XUD1"/>
<dbReference type="Proteomes" id="UP000199184">
    <property type="component" value="Unassembled WGS sequence"/>
</dbReference>
<sequence length="58" mass="6259">MKWNLTTYRTLALTIAVLAAAGTTMAIGTPRGVNEPMLGSDWQCSRTMLLVTTCALKD</sequence>
<reference evidence="2" key="1">
    <citation type="submission" date="2016-08" db="EMBL/GenBank/DDBJ databases">
        <authorList>
            <person name="Varghese N."/>
            <person name="Submissions Spin"/>
        </authorList>
    </citation>
    <scope>NUCLEOTIDE SEQUENCE [LARGE SCALE GENOMIC DNA]</scope>
    <source>
        <strain evidence="2">ERR11</strain>
    </source>
</reference>
<proteinExistence type="predicted"/>
<evidence type="ECO:0000313" key="2">
    <source>
        <dbReference type="Proteomes" id="UP000199184"/>
    </source>
</evidence>
<keyword evidence="2" id="KW-1185">Reference proteome</keyword>
<evidence type="ECO:0000313" key="1">
    <source>
        <dbReference type="EMBL" id="SCB55850.1"/>
    </source>
</evidence>
<organism evidence="1 2">
    <name type="scientific">Bradyrhizobium shewense</name>
    <dbReference type="NCBI Taxonomy" id="1761772"/>
    <lineage>
        <taxon>Bacteria</taxon>
        <taxon>Pseudomonadati</taxon>
        <taxon>Pseudomonadota</taxon>
        <taxon>Alphaproteobacteria</taxon>
        <taxon>Hyphomicrobiales</taxon>
        <taxon>Nitrobacteraceae</taxon>
        <taxon>Bradyrhizobium</taxon>
    </lineage>
</organism>
<protein>
    <submittedName>
        <fullName evidence="1">Uncharacterized protein</fullName>
    </submittedName>
</protein>
<dbReference type="EMBL" id="FMAI01000057">
    <property type="protein sequence ID" value="SCB55850.1"/>
    <property type="molecule type" value="Genomic_DNA"/>
</dbReference>
<gene>
    <name evidence="1" type="ORF">GA0061098_10573</name>
</gene>
<accession>A0A1C3XUD1</accession>
<name>A0A1C3XUD1_9BRAD</name>